<evidence type="ECO:0000313" key="2">
    <source>
        <dbReference type="Proteomes" id="UP001371218"/>
    </source>
</evidence>
<sequence>MMFFAILILPMGTDVTDEKSVEQAASELMRPFEMWKDEIPVESGHWDYYWCCSKEWMDESQISYSAYTGIPVDQPLVVFPVEQLSVEGVTDSIVTPRGEWIRSKSTYVEEDPPWDAKALGVCRSFPGHFGVLAYCHG</sequence>
<dbReference type="EMBL" id="JBBUTG010000061">
    <property type="protein sequence ID" value="MEK8035055.1"/>
    <property type="molecule type" value="Genomic_DNA"/>
</dbReference>
<protein>
    <submittedName>
        <fullName evidence="1">Uncharacterized protein</fullName>
    </submittedName>
</protein>
<accession>A0ABU9C1X4</accession>
<organism evidence="1 2">
    <name type="scientific">Ideonella lacteola</name>
    <dbReference type="NCBI Taxonomy" id="2984193"/>
    <lineage>
        <taxon>Bacteria</taxon>
        <taxon>Pseudomonadati</taxon>
        <taxon>Pseudomonadota</taxon>
        <taxon>Betaproteobacteria</taxon>
        <taxon>Burkholderiales</taxon>
        <taxon>Sphaerotilaceae</taxon>
        <taxon>Ideonella</taxon>
    </lineage>
</organism>
<name>A0ABU9C1X4_9BURK</name>
<comment type="caution">
    <text evidence="1">The sequence shown here is derived from an EMBL/GenBank/DDBJ whole genome shotgun (WGS) entry which is preliminary data.</text>
</comment>
<dbReference type="RefSeq" id="WP_341429490.1">
    <property type="nucleotide sequence ID" value="NZ_JBBUTG010000061.1"/>
</dbReference>
<keyword evidence="2" id="KW-1185">Reference proteome</keyword>
<dbReference type="Proteomes" id="UP001371218">
    <property type="component" value="Unassembled WGS sequence"/>
</dbReference>
<proteinExistence type="predicted"/>
<reference evidence="1 2" key="1">
    <citation type="submission" date="2024-04" db="EMBL/GenBank/DDBJ databases">
        <title>Novel species of the genus Ideonella isolated from streams.</title>
        <authorList>
            <person name="Lu H."/>
        </authorList>
    </citation>
    <scope>NUCLEOTIDE SEQUENCE [LARGE SCALE GENOMIC DNA]</scope>
    <source>
        <strain evidence="1 2">DXS29W</strain>
    </source>
</reference>
<evidence type="ECO:0000313" key="1">
    <source>
        <dbReference type="EMBL" id="MEK8035055.1"/>
    </source>
</evidence>
<gene>
    <name evidence="1" type="ORF">AACH06_29920</name>
</gene>